<evidence type="ECO:0000313" key="1">
    <source>
        <dbReference type="EMBL" id="QDT65138.1"/>
    </source>
</evidence>
<proteinExistence type="predicted"/>
<keyword evidence="2" id="KW-1185">Reference proteome</keyword>
<dbReference type="EMBL" id="CP036316">
    <property type="protein sequence ID" value="QDT65138.1"/>
    <property type="molecule type" value="Genomic_DNA"/>
</dbReference>
<name>A0A517T9T6_9PLAN</name>
<organism evidence="1 2">
    <name type="scientific">Calycomorphotria hydatis</name>
    <dbReference type="NCBI Taxonomy" id="2528027"/>
    <lineage>
        <taxon>Bacteria</taxon>
        <taxon>Pseudomonadati</taxon>
        <taxon>Planctomycetota</taxon>
        <taxon>Planctomycetia</taxon>
        <taxon>Planctomycetales</taxon>
        <taxon>Planctomycetaceae</taxon>
        <taxon>Calycomorphotria</taxon>
    </lineage>
</organism>
<gene>
    <name evidence="1" type="ORF">V22_23850</name>
</gene>
<dbReference type="Proteomes" id="UP000319976">
    <property type="component" value="Chromosome"/>
</dbReference>
<reference evidence="1 2" key="1">
    <citation type="submission" date="2019-02" db="EMBL/GenBank/DDBJ databases">
        <title>Deep-cultivation of Planctomycetes and their phenomic and genomic characterization uncovers novel biology.</title>
        <authorList>
            <person name="Wiegand S."/>
            <person name="Jogler M."/>
            <person name="Boedeker C."/>
            <person name="Pinto D."/>
            <person name="Vollmers J."/>
            <person name="Rivas-Marin E."/>
            <person name="Kohn T."/>
            <person name="Peeters S.H."/>
            <person name="Heuer A."/>
            <person name="Rast P."/>
            <person name="Oberbeckmann S."/>
            <person name="Bunk B."/>
            <person name="Jeske O."/>
            <person name="Meyerdierks A."/>
            <person name="Storesund J.E."/>
            <person name="Kallscheuer N."/>
            <person name="Luecker S."/>
            <person name="Lage O.M."/>
            <person name="Pohl T."/>
            <person name="Merkel B.J."/>
            <person name="Hornburger P."/>
            <person name="Mueller R.-W."/>
            <person name="Bruemmer F."/>
            <person name="Labrenz M."/>
            <person name="Spormann A.M."/>
            <person name="Op den Camp H."/>
            <person name="Overmann J."/>
            <person name="Amann R."/>
            <person name="Jetten M.S.M."/>
            <person name="Mascher T."/>
            <person name="Medema M.H."/>
            <person name="Devos D.P."/>
            <person name="Kaster A.-K."/>
            <person name="Ovreas L."/>
            <person name="Rohde M."/>
            <person name="Galperin M.Y."/>
            <person name="Jogler C."/>
        </authorList>
    </citation>
    <scope>NUCLEOTIDE SEQUENCE [LARGE SCALE GENOMIC DNA]</scope>
    <source>
        <strain evidence="1 2">V22</strain>
    </source>
</reference>
<protein>
    <submittedName>
        <fullName evidence="1">Uncharacterized protein</fullName>
    </submittedName>
</protein>
<evidence type="ECO:0000313" key="2">
    <source>
        <dbReference type="Proteomes" id="UP000319976"/>
    </source>
</evidence>
<accession>A0A517T9T6</accession>
<dbReference type="KEGG" id="chya:V22_23850"/>
<sequence>MKSVYGQGGFVCSRSGHRNLDEVSLTKTGKVLFYLKFLFQFQIKMYVST</sequence>
<dbReference type="AlphaFoldDB" id="A0A517T9T6"/>